<keyword evidence="6 7" id="KW-0472">Membrane</keyword>
<dbReference type="InterPro" id="IPR017871">
    <property type="entry name" value="ABC_transporter-like_CS"/>
</dbReference>
<dbReference type="Bgee" id="ENSPREG00000021444">
    <property type="expression patterns" value="Expressed in head"/>
</dbReference>
<dbReference type="PANTHER" id="PTHR43038">
    <property type="entry name" value="ATP-BINDING CASSETTE, SUB-FAMILY H, MEMBER 1"/>
    <property type="match status" value="1"/>
</dbReference>
<accession>A0A3P9QD17</accession>
<feature type="domain" description="ABC transporter" evidence="8">
    <location>
        <begin position="116"/>
        <end position="346"/>
    </location>
</feature>
<dbReference type="SUPFAM" id="SSF52540">
    <property type="entry name" value="P-loop containing nucleoside triphosphate hydrolases"/>
    <property type="match status" value="1"/>
</dbReference>
<dbReference type="Proteomes" id="UP000242638">
    <property type="component" value="Unassembled WGS sequence"/>
</dbReference>
<proteinExistence type="predicted"/>
<evidence type="ECO:0000256" key="3">
    <source>
        <dbReference type="ARBA" id="ARBA00022741"/>
    </source>
</evidence>
<dbReference type="KEGG" id="pret:103476490"/>
<evidence type="ECO:0000313" key="10">
    <source>
        <dbReference type="Ensembl" id="ENSPREP00000031658.1"/>
    </source>
</evidence>
<feature type="transmembrane region" description="Helical" evidence="7">
    <location>
        <begin position="644"/>
        <end position="670"/>
    </location>
</feature>
<reference evidence="10" key="3">
    <citation type="submission" date="2025-09" db="UniProtKB">
        <authorList>
            <consortium name="Ensembl"/>
        </authorList>
    </citation>
    <scope>IDENTIFICATION</scope>
    <source>
        <strain evidence="10">Guanapo</strain>
    </source>
</reference>
<dbReference type="Gene3D" id="3.40.50.300">
    <property type="entry name" value="P-loop containing nucleotide triphosphate hydrolases"/>
    <property type="match status" value="1"/>
</dbReference>
<evidence type="ECO:0000259" key="8">
    <source>
        <dbReference type="PROSITE" id="PS50893"/>
    </source>
</evidence>
<dbReference type="Ensembl" id="ENSPRET00000032017.1">
    <property type="protein sequence ID" value="ENSPREP00000031658.1"/>
    <property type="gene ID" value="ENSPREG00000021444.1"/>
</dbReference>
<dbReference type="CTD" id="558667"/>
<dbReference type="InterPro" id="IPR047817">
    <property type="entry name" value="ABC2_TM_bact-type"/>
</dbReference>
<dbReference type="GeneID" id="103476490"/>
<dbReference type="GO" id="GO:0016887">
    <property type="term" value="F:ATP hydrolysis activity"/>
    <property type="evidence" value="ECO:0007669"/>
    <property type="project" value="InterPro"/>
</dbReference>
<evidence type="ECO:0000256" key="6">
    <source>
        <dbReference type="ARBA" id="ARBA00023136"/>
    </source>
</evidence>
<dbReference type="OMA" id="SRYFIER"/>
<reference evidence="11" key="1">
    <citation type="submission" date="2013-11" db="EMBL/GenBank/DDBJ databases">
        <title>The genomic landscape of the Guanapo guppy.</title>
        <authorList>
            <person name="Kuenstner A."/>
            <person name="Dreyer C."/>
        </authorList>
    </citation>
    <scope>NUCLEOTIDE SEQUENCE</scope>
    <source>
        <strain evidence="11">Guanapo</strain>
    </source>
</reference>
<dbReference type="RefSeq" id="XP_008427102.1">
    <property type="nucleotide sequence ID" value="XM_008428880.2"/>
</dbReference>
<dbReference type="PROSITE" id="PS00211">
    <property type="entry name" value="ABC_TRANSPORTER_1"/>
    <property type="match status" value="1"/>
</dbReference>
<keyword evidence="2 7" id="KW-0812">Transmembrane</keyword>
<dbReference type="STRING" id="8081.ENSPREP00000031658"/>
<dbReference type="SMART" id="SM00382">
    <property type="entry name" value="AAA"/>
    <property type="match status" value="1"/>
</dbReference>
<feature type="domain" description="ABC transmembrane type-2" evidence="9">
    <location>
        <begin position="564"/>
        <end position="793"/>
    </location>
</feature>
<evidence type="ECO:0000256" key="1">
    <source>
        <dbReference type="ARBA" id="ARBA00004141"/>
    </source>
</evidence>
<evidence type="ECO:0000259" key="9">
    <source>
        <dbReference type="PROSITE" id="PS51012"/>
    </source>
</evidence>
<reference evidence="10" key="2">
    <citation type="submission" date="2025-08" db="UniProtKB">
        <authorList>
            <consortium name="Ensembl"/>
        </authorList>
    </citation>
    <scope>IDENTIFICATION</scope>
    <source>
        <strain evidence="10">Guanapo</strain>
    </source>
</reference>
<sequence>MEICTICDHLWVKITNNLPKYVPVIRKQLRIPQPIRASPCRPSVALSAAQIQSPVQCSLLLLLAAAAMAAEASGRKDATITGPADSTELREQLMTEGNMKKDLEASLPAAQDSFAIRCRDVCRSYGKLKVLTNLNLTVPQGQIYGLLGPSGCGKTTLLKCIVGTLKISRGHITVLGKPPAFPGHEVPGKMVGYMPQDLALYNEFTISDTLTFFGRIHGLTSKETQVRMNFLIDFLNLPQKNSLVRNLSGGQRRRVSLGAALLQNPELLILDEPTVGVDPVLRAKIWQHLVEIVKTGKVSVIITTHYIEEARQANMVGLMRNGHLLAEGPPDAVMKQHSATTLEHAFLQLCESSDQNSTQESSSESETLEKSQMFANGRDESQPILAVGPPPVEDVPKCTADWKVRARHILPKGRNIRALFIKTMVRMKRMPGSLCFQFLLPVIQISLICLCVGGDPKGIKVAVVNNDSYPPSSSFSQSLLTFLDNSSVIQVPLPHKEAFEGVHKGEYWGVIGFGQNFTNYLTKRILQRQVSKEVIDGGSVHVWLDLTNRQIGLMLQKQLHQAFQAFVDYKMGALAYLAALPIKFEEPIYGSLDMDFTTYVTPGAVLSISFYLAVGLTALSFVLERKEGLLDRCWVAGVSSMETMLAHLFSQLFVISVQIILMLLFVLLVFKMPNEGSLFLVICLIVLQGVTGISFGLVISAGIDDEQSANQAALGIFYPNLILSGIIWPVECIPYPLRYLSLALPQTYASESLRCIMYRGWGMSEMMVWRGFAVTLGWNTFFLILATVILKLRT</sequence>
<dbReference type="GeneTree" id="ENSGT00940000166587"/>
<keyword evidence="3" id="KW-0547">Nucleotide-binding</keyword>
<feature type="transmembrane region" description="Helical" evidence="7">
    <location>
        <begin position="604"/>
        <end position="623"/>
    </location>
</feature>
<dbReference type="AlphaFoldDB" id="A0A3P9QD17"/>
<dbReference type="PANTHER" id="PTHR43038:SF3">
    <property type="entry name" value="ABC TRANSPORTER G FAMILY MEMBER 20 ISOFORM X1"/>
    <property type="match status" value="1"/>
</dbReference>
<dbReference type="InterPro" id="IPR027417">
    <property type="entry name" value="P-loop_NTPase"/>
</dbReference>
<keyword evidence="5 7" id="KW-1133">Transmembrane helix</keyword>
<evidence type="ECO:0000256" key="7">
    <source>
        <dbReference type="SAM" id="Phobius"/>
    </source>
</evidence>
<dbReference type="PROSITE" id="PS51012">
    <property type="entry name" value="ABC_TM2"/>
    <property type="match status" value="1"/>
</dbReference>
<dbReference type="Pfam" id="PF00005">
    <property type="entry name" value="ABC_tran"/>
    <property type="match status" value="1"/>
</dbReference>
<evidence type="ECO:0000256" key="2">
    <source>
        <dbReference type="ARBA" id="ARBA00022692"/>
    </source>
</evidence>
<evidence type="ECO:0000256" key="5">
    <source>
        <dbReference type="ARBA" id="ARBA00022989"/>
    </source>
</evidence>
<protein>
    <submittedName>
        <fullName evidence="10">ABC transporter G family member 23-like</fullName>
    </submittedName>
</protein>
<dbReference type="GO" id="GO:0016020">
    <property type="term" value="C:membrane"/>
    <property type="evidence" value="ECO:0007669"/>
    <property type="project" value="UniProtKB-SubCell"/>
</dbReference>
<dbReference type="InterPro" id="IPR003593">
    <property type="entry name" value="AAA+_ATPase"/>
</dbReference>
<dbReference type="OrthoDB" id="10255969at2759"/>
<comment type="subcellular location">
    <subcellularLocation>
        <location evidence="1">Membrane</location>
        <topology evidence="1">Multi-pass membrane protein</topology>
    </subcellularLocation>
</comment>
<feature type="transmembrane region" description="Helical" evidence="7">
    <location>
        <begin position="676"/>
        <end position="700"/>
    </location>
</feature>
<evidence type="ECO:0000256" key="4">
    <source>
        <dbReference type="ARBA" id="ARBA00022840"/>
    </source>
</evidence>
<dbReference type="InterPro" id="IPR003439">
    <property type="entry name" value="ABC_transporter-like_ATP-bd"/>
</dbReference>
<dbReference type="InterPro" id="IPR013525">
    <property type="entry name" value="ABC2_TM"/>
</dbReference>
<dbReference type="Pfam" id="PF12698">
    <property type="entry name" value="ABC2_membrane_3"/>
    <property type="match status" value="1"/>
</dbReference>
<evidence type="ECO:0000313" key="11">
    <source>
        <dbReference type="Proteomes" id="UP000242638"/>
    </source>
</evidence>
<organism evidence="10 11">
    <name type="scientific">Poecilia reticulata</name>
    <name type="common">Guppy</name>
    <name type="synonym">Acanthophacelus reticulatus</name>
    <dbReference type="NCBI Taxonomy" id="8081"/>
    <lineage>
        <taxon>Eukaryota</taxon>
        <taxon>Metazoa</taxon>
        <taxon>Chordata</taxon>
        <taxon>Craniata</taxon>
        <taxon>Vertebrata</taxon>
        <taxon>Euteleostomi</taxon>
        <taxon>Actinopterygii</taxon>
        <taxon>Neopterygii</taxon>
        <taxon>Teleostei</taxon>
        <taxon>Neoteleostei</taxon>
        <taxon>Acanthomorphata</taxon>
        <taxon>Ovalentaria</taxon>
        <taxon>Atherinomorphae</taxon>
        <taxon>Cyprinodontiformes</taxon>
        <taxon>Poeciliidae</taxon>
        <taxon>Poeciliinae</taxon>
        <taxon>Poecilia</taxon>
    </lineage>
</organism>
<dbReference type="CDD" id="cd03230">
    <property type="entry name" value="ABC_DR_subfamily_A"/>
    <property type="match status" value="1"/>
</dbReference>
<dbReference type="GO" id="GO:0005524">
    <property type="term" value="F:ATP binding"/>
    <property type="evidence" value="ECO:0007669"/>
    <property type="project" value="UniProtKB-KW"/>
</dbReference>
<name>A0A3P9QD17_POERE</name>
<dbReference type="GO" id="GO:0140359">
    <property type="term" value="F:ABC-type transporter activity"/>
    <property type="evidence" value="ECO:0007669"/>
    <property type="project" value="InterPro"/>
</dbReference>
<keyword evidence="11" id="KW-1185">Reference proteome</keyword>
<keyword evidence="4" id="KW-0067">ATP-binding</keyword>
<dbReference type="PROSITE" id="PS50893">
    <property type="entry name" value="ABC_TRANSPORTER_2"/>
    <property type="match status" value="1"/>
</dbReference>
<feature type="transmembrane region" description="Helical" evidence="7">
    <location>
        <begin position="767"/>
        <end position="790"/>
    </location>
</feature>